<reference evidence="4" key="1">
    <citation type="journal article" date="2017" name="Virus Evol.">
        <title>Diverse and highly recombinant anelloviruses associated with Weddell seals in Antarctica.</title>
        <authorList>
            <person name="Fahsbender E."/>
            <person name="Burns J.M."/>
            <person name="Kim S."/>
            <person name="Kraberger S."/>
            <person name="Frankfurter G."/>
            <person name="Eilers A."/>
            <person name="Shero M."/>
            <person name="Beltran R."/>
            <person name="Kirkham A."/>
            <person name="McCorkell R."/>
            <person name="Berngartt R."/>
            <person name="Male M.F."/>
            <person name="Ballard G."/>
            <person name="Ainley D.G."/>
            <person name="Breitbart M."/>
            <person name="Varsani A."/>
        </authorList>
    </citation>
    <scope>NUCLEOTIDE SEQUENCE</scope>
    <source>
        <strain evidence="3">TTLwV-1_gt11_wsn34</strain>
        <strain evidence="4">TTLwV-1_gt11_wsp16</strain>
    </source>
</reference>
<evidence type="ECO:0000313" key="3">
    <source>
        <dbReference type="EMBL" id="ASA48546.1"/>
    </source>
</evidence>
<organism evidence="4">
    <name type="scientific">Torque teno Leptonychotes weddellii virus-1</name>
    <dbReference type="NCBI Taxonomy" id="2012676"/>
    <lineage>
        <taxon>Viruses</taxon>
        <taxon>Monodnaviria</taxon>
        <taxon>Shotokuvirae</taxon>
        <taxon>Commensaviricota</taxon>
        <taxon>Cardeaviricetes</taxon>
        <taxon>Sanitavirales</taxon>
        <taxon>Anelloviridae</taxon>
        <taxon>Lambdatorquevirus</taxon>
        <taxon>Lambdatorquevirus phoci5</taxon>
    </lineage>
</organism>
<feature type="domain" description="Hepatitis TT virus Orf2/Gyrovirus Vp2 N-terminal" evidence="2">
    <location>
        <begin position="20"/>
        <end position="53"/>
    </location>
</feature>
<feature type="compositionally biased region" description="Polar residues" evidence="1">
    <location>
        <begin position="68"/>
        <end position="79"/>
    </location>
</feature>
<protein>
    <submittedName>
        <fullName evidence="4">ORF2</fullName>
    </submittedName>
</protein>
<proteinExistence type="predicted"/>
<sequence>MSAAIGVSDVPDLTHPLKFRQAEAKWKRAVSIAHQAFCSCGNFLLHFKWCSERGVGGDLADHAGGVDASTSTSGENITGRTGDGEGDITDLELLQ</sequence>
<evidence type="ECO:0000259" key="2">
    <source>
        <dbReference type="Pfam" id="PF02957"/>
    </source>
</evidence>
<evidence type="ECO:0000256" key="1">
    <source>
        <dbReference type="SAM" id="MobiDB-lite"/>
    </source>
</evidence>
<evidence type="ECO:0000313" key="4">
    <source>
        <dbReference type="EMBL" id="ASA48710.1"/>
    </source>
</evidence>
<dbReference type="EMBL" id="KY246534">
    <property type="protein sequence ID" value="ASA48710.1"/>
    <property type="molecule type" value="Genomic_DNA"/>
</dbReference>
<dbReference type="Pfam" id="PF02957">
    <property type="entry name" value="TT_ORF2-like"/>
    <property type="match status" value="1"/>
</dbReference>
<dbReference type="InterPro" id="IPR004118">
    <property type="entry name" value="HEV_TT_vir_Orf2/Gyrovir_Vp2_N"/>
</dbReference>
<feature type="region of interest" description="Disordered" evidence="1">
    <location>
        <begin position="64"/>
        <end position="89"/>
    </location>
</feature>
<name>A0A1Z2RVT6_9VIRU</name>
<dbReference type="EMBL" id="KY246493">
    <property type="protein sequence ID" value="ASA48546.1"/>
    <property type="molecule type" value="Genomic_DNA"/>
</dbReference>
<accession>A0A1Z2RVT6</accession>